<dbReference type="EMBL" id="NDYQ01000020">
    <property type="protein sequence ID" value="OUT16100.1"/>
    <property type="molecule type" value="Genomic_DNA"/>
</dbReference>
<dbReference type="RefSeq" id="WP_087582229.1">
    <property type="nucleotide sequence ID" value="NZ_NDYQ01000020.1"/>
</dbReference>
<dbReference type="AlphaFoldDB" id="A0A1Y5N5F3"/>
<protein>
    <submittedName>
        <fullName evidence="1">Uncharacterized protein</fullName>
    </submittedName>
</protein>
<organism evidence="1 2">
    <name type="scientific">Campylobacter concisus</name>
    <dbReference type="NCBI Taxonomy" id="199"/>
    <lineage>
        <taxon>Bacteria</taxon>
        <taxon>Pseudomonadati</taxon>
        <taxon>Campylobacterota</taxon>
        <taxon>Epsilonproteobacteria</taxon>
        <taxon>Campylobacterales</taxon>
        <taxon>Campylobacteraceae</taxon>
        <taxon>Campylobacter</taxon>
    </lineage>
</organism>
<comment type="caution">
    <text evidence="1">The sequence shown here is derived from an EMBL/GenBank/DDBJ whole genome shotgun (WGS) entry which is preliminary data.</text>
</comment>
<gene>
    <name evidence="1" type="ORF">B9N60_09850</name>
</gene>
<reference evidence="1 2" key="1">
    <citation type="submission" date="2017-04" db="EMBL/GenBank/DDBJ databases">
        <title>Complete genome of Campylobacter concisus ATCC 33237T and draft genomes for an additional eight well characterized C. concisus strains.</title>
        <authorList>
            <person name="Cornelius A.J."/>
            <person name="Miller W.G."/>
            <person name="Lastovica A.J."/>
            <person name="On S.L."/>
            <person name="French N.P."/>
            <person name="Vandenberg O."/>
            <person name="Biggs P.J."/>
        </authorList>
    </citation>
    <scope>NUCLEOTIDE SEQUENCE [LARGE SCALE GENOMIC DNA]</scope>
    <source>
        <strain evidence="1 2">Lasto127.99</strain>
    </source>
</reference>
<evidence type="ECO:0000313" key="2">
    <source>
        <dbReference type="Proteomes" id="UP000195893"/>
    </source>
</evidence>
<name>A0A1Y5N5F3_9BACT</name>
<proteinExistence type="predicted"/>
<accession>A0A1Y5N5F3</accession>
<sequence length="127" mass="14496">MLCTEVKKHLSFKTTAGVKLPADDMLGSLFLEAMLFCCDKCVPNVLIRRVGSEETPYRNLKEDTFICVPDIPNFSNPKEHLQIDEALSYAVINYVAFLINKDTYYRTLALEAIADYNANEMSDYDRL</sequence>
<evidence type="ECO:0000313" key="1">
    <source>
        <dbReference type="EMBL" id="OUT16100.1"/>
    </source>
</evidence>
<dbReference type="Proteomes" id="UP000195893">
    <property type="component" value="Unassembled WGS sequence"/>
</dbReference>